<dbReference type="InterPro" id="IPR024983">
    <property type="entry name" value="CHAT_dom"/>
</dbReference>
<dbReference type="PROSITE" id="PS50001">
    <property type="entry name" value="SH2"/>
    <property type="match status" value="1"/>
</dbReference>
<name>A0A9W7ASP6_9STRA</name>
<feature type="domain" description="SH2" evidence="3">
    <location>
        <begin position="807"/>
        <end position="892"/>
    </location>
</feature>
<dbReference type="Proteomes" id="UP001165122">
    <property type="component" value="Unassembled WGS sequence"/>
</dbReference>
<dbReference type="AlphaFoldDB" id="A0A9W7ASP6"/>
<organism evidence="4 5">
    <name type="scientific">Triparma laevis f. longispina</name>
    <dbReference type="NCBI Taxonomy" id="1714387"/>
    <lineage>
        <taxon>Eukaryota</taxon>
        <taxon>Sar</taxon>
        <taxon>Stramenopiles</taxon>
        <taxon>Ochrophyta</taxon>
        <taxon>Bolidophyceae</taxon>
        <taxon>Parmales</taxon>
        <taxon>Triparmaceae</taxon>
        <taxon>Triparma</taxon>
    </lineage>
</organism>
<dbReference type="SMART" id="SM00252">
    <property type="entry name" value="SH2"/>
    <property type="match status" value="1"/>
</dbReference>
<evidence type="ECO:0000313" key="4">
    <source>
        <dbReference type="EMBL" id="GMH73659.1"/>
    </source>
</evidence>
<reference evidence="5" key="1">
    <citation type="journal article" date="2023" name="Commun. Biol.">
        <title>Genome analysis of Parmales, the sister group of diatoms, reveals the evolutionary specialization of diatoms from phago-mixotrophs to photoautotrophs.</title>
        <authorList>
            <person name="Ban H."/>
            <person name="Sato S."/>
            <person name="Yoshikawa S."/>
            <person name="Yamada K."/>
            <person name="Nakamura Y."/>
            <person name="Ichinomiya M."/>
            <person name="Sato N."/>
            <person name="Blanc-Mathieu R."/>
            <person name="Endo H."/>
            <person name="Kuwata A."/>
            <person name="Ogata H."/>
        </authorList>
    </citation>
    <scope>NUCLEOTIDE SEQUENCE [LARGE SCALE GENOMIC DNA]</scope>
    <source>
        <strain evidence="5">NIES 3700</strain>
    </source>
</reference>
<dbReference type="EMBL" id="BRXW01000678">
    <property type="protein sequence ID" value="GMH73659.1"/>
    <property type="molecule type" value="Genomic_DNA"/>
</dbReference>
<comment type="caution">
    <text evidence="4">The sequence shown here is derived from an EMBL/GenBank/DDBJ whole genome shotgun (WGS) entry which is preliminary data.</text>
</comment>
<keyword evidence="1" id="KW-0727">SH2 domain</keyword>
<feature type="region of interest" description="Disordered" evidence="2">
    <location>
        <begin position="62"/>
        <end position="88"/>
    </location>
</feature>
<evidence type="ECO:0000313" key="5">
    <source>
        <dbReference type="Proteomes" id="UP001165122"/>
    </source>
</evidence>
<evidence type="ECO:0000259" key="3">
    <source>
        <dbReference type="PROSITE" id="PS50001"/>
    </source>
</evidence>
<dbReference type="SUPFAM" id="SSF55550">
    <property type="entry name" value="SH2 domain"/>
    <property type="match status" value="1"/>
</dbReference>
<proteinExistence type="predicted"/>
<dbReference type="OrthoDB" id="201193at2759"/>
<feature type="compositionally biased region" description="Low complexity" evidence="2">
    <location>
        <begin position="75"/>
        <end position="88"/>
    </location>
</feature>
<accession>A0A9W7ASP6</accession>
<dbReference type="Gene3D" id="3.30.505.10">
    <property type="entry name" value="SH2 domain"/>
    <property type="match status" value="1"/>
</dbReference>
<gene>
    <name evidence="4" type="ORF">TrLO_g5740</name>
</gene>
<dbReference type="CDD" id="cd00173">
    <property type="entry name" value="SH2"/>
    <property type="match status" value="1"/>
</dbReference>
<feature type="compositionally biased region" description="Low complexity" evidence="2">
    <location>
        <begin position="479"/>
        <end position="490"/>
    </location>
</feature>
<evidence type="ECO:0000256" key="2">
    <source>
        <dbReference type="SAM" id="MobiDB-lite"/>
    </source>
</evidence>
<protein>
    <recommendedName>
        <fullName evidence="3">SH2 domain-containing protein</fullName>
    </recommendedName>
</protein>
<dbReference type="InterPro" id="IPR027417">
    <property type="entry name" value="P-loop_NTPase"/>
</dbReference>
<dbReference type="SUPFAM" id="SSF52540">
    <property type="entry name" value="P-loop containing nucleoside triphosphate hydrolases"/>
    <property type="match status" value="1"/>
</dbReference>
<feature type="region of interest" description="Disordered" evidence="2">
    <location>
        <begin position="465"/>
        <end position="490"/>
    </location>
</feature>
<dbReference type="Pfam" id="PF12770">
    <property type="entry name" value="CHAT"/>
    <property type="match status" value="1"/>
</dbReference>
<feature type="region of interest" description="Disordered" evidence="2">
    <location>
        <begin position="155"/>
        <end position="195"/>
    </location>
</feature>
<dbReference type="Gene3D" id="3.40.50.300">
    <property type="entry name" value="P-loop containing nucleotide triphosphate hydrolases"/>
    <property type="match status" value="1"/>
</dbReference>
<keyword evidence="5" id="KW-1185">Reference proteome</keyword>
<sequence length="941" mass="104427">MSSRPPPLHDDPLRFAYLASQPLFKIQNDAHGNRSMVSMDVLDTQKELSIIKKAAMAVCQTQSPLPFDSPPLPPSRGTSSSSTSTTSKPKYYSSIHLESQTGSISSFRTLLTLTGAVIIHYGGHGDSVGNLLFESSDGDGQAAPVKPETLRRVFSAGRGEKSHSDEEDDSDSDSNASTTSFSSQKSSSSSISSSSNLATLSPLPNLYQSTKLAFVSACHSLHAGHAFVNAGVPHVIATTSQIRDESVIEFELQFYQALFTGKSIQEAFDVAVNALRAVGQERQVESDGEKFILLGGGDHSREYFFHHSTRLSSVQLTSSPVTFELGLPVGVSLRLFIGRGFDMNICLKAFKDNKRLMTVQGERGVGKTSLAIRAVRYSCERRSHFARVNYVSFPEIGDFLRLQEERSRNRNRNGEISVKNLCKGIYAQLEQNDADSSMSGSASSMLSPPETNFSTQMLYSYLTSTDVNPTLPSQPPPNGSSSPMQSLLHSSSTMSLEDSRVLIILDGVDSFISNDKYSKATITLLNDLLKIPSVSIMATSRVKLLPLINEKLNNRESELYSAINDVSEKYIECKPLEPYDTAILLYKHMNRNLKLDEMTSKRISLSEEGGQEQYSFDEWMMSLSERKAVEMTKGNPALIRKLAIQLEGKTMDELDAMDDVAIVERPMSERSSLEMIEAEVQKHVPDGRCASLWCNCLKAFATLNGDRFIKTISSLEHLNERPVSWEIFQDSLQRCIDRWTRVGSKPCRQLDANTEMKFIKARISKDGNLRNDMVTFQHFIDFCQWWSPSLKTLISLSSVWQCQQPLLLHGFRGRTVSESLLKGQGVGTFLIRLSESRGGCLAVSFNDSKPSSKNPTRMKIKPDHCLVNVDEKGFTLYFAKGKRTYDSLSDLVFDCRKLMHLASGAQTLDKRQAFSRVRSNYANYATTGNNGSSNSNRTTTS</sequence>
<dbReference type="Pfam" id="PF00017">
    <property type="entry name" value="SH2"/>
    <property type="match status" value="1"/>
</dbReference>
<feature type="compositionally biased region" description="Low complexity" evidence="2">
    <location>
        <begin position="173"/>
        <end position="195"/>
    </location>
</feature>
<dbReference type="InterPro" id="IPR000980">
    <property type="entry name" value="SH2"/>
</dbReference>
<evidence type="ECO:0000256" key="1">
    <source>
        <dbReference type="PROSITE-ProRule" id="PRU00191"/>
    </source>
</evidence>
<dbReference type="InterPro" id="IPR036860">
    <property type="entry name" value="SH2_dom_sf"/>
</dbReference>